<evidence type="ECO:0000313" key="1">
    <source>
        <dbReference type="EMBL" id="SFR10577.1"/>
    </source>
</evidence>
<accession>A0A1I6DYW6</accession>
<evidence type="ECO:0000313" key="2">
    <source>
        <dbReference type="Proteomes" id="UP000199584"/>
    </source>
</evidence>
<dbReference type="RefSeq" id="WP_092484881.1">
    <property type="nucleotide sequence ID" value="NZ_FOYM01000021.1"/>
</dbReference>
<dbReference type="OrthoDB" id="5517596at2"/>
<dbReference type="AlphaFoldDB" id="A0A1I6DYW6"/>
<dbReference type="EMBL" id="FOYM01000021">
    <property type="protein sequence ID" value="SFR10577.1"/>
    <property type="molecule type" value="Genomic_DNA"/>
</dbReference>
<keyword evidence="2" id="KW-1185">Reference proteome</keyword>
<dbReference type="InterPro" id="IPR036390">
    <property type="entry name" value="WH_DNA-bd_sf"/>
</dbReference>
<proteinExistence type="predicted"/>
<protein>
    <recommendedName>
        <fullName evidence="3">Winged helix-turn-helix DNA-binding</fullName>
    </recommendedName>
</protein>
<sequence length="80" mass="9187">MKGEVRDPREVIREEMVMRDKILQILQDGPKTIPEIAEALGCPPYEVMYWVMGMRKYGQVAEAEEDGDYYKYRAAAGEGN</sequence>
<reference evidence="2" key="1">
    <citation type="submission" date="2016-10" db="EMBL/GenBank/DDBJ databases">
        <authorList>
            <person name="Varghese N."/>
            <person name="Submissions S."/>
        </authorList>
    </citation>
    <scope>NUCLEOTIDE SEQUENCE [LARGE SCALE GENOMIC DNA]</scope>
    <source>
        <strain evidence="2">DSM 3669</strain>
    </source>
</reference>
<dbReference type="Proteomes" id="UP000199584">
    <property type="component" value="Unassembled WGS sequence"/>
</dbReference>
<dbReference type="InterPro" id="IPR036388">
    <property type="entry name" value="WH-like_DNA-bd_sf"/>
</dbReference>
<dbReference type="STRING" id="39060.SAMN05660706_12141"/>
<dbReference type="Gene3D" id="1.10.10.10">
    <property type="entry name" value="Winged helix-like DNA-binding domain superfamily/Winged helix DNA-binding domain"/>
    <property type="match status" value="1"/>
</dbReference>
<dbReference type="SUPFAM" id="SSF46785">
    <property type="entry name" value="Winged helix' DNA-binding domain"/>
    <property type="match status" value="1"/>
</dbReference>
<evidence type="ECO:0008006" key="3">
    <source>
        <dbReference type="Google" id="ProtNLM"/>
    </source>
</evidence>
<organism evidence="1 2">
    <name type="scientific">Desulfoscipio geothermicus DSM 3669</name>
    <dbReference type="NCBI Taxonomy" id="1121426"/>
    <lineage>
        <taxon>Bacteria</taxon>
        <taxon>Bacillati</taxon>
        <taxon>Bacillota</taxon>
        <taxon>Clostridia</taxon>
        <taxon>Eubacteriales</taxon>
        <taxon>Desulfallaceae</taxon>
        <taxon>Desulfoscipio</taxon>
    </lineage>
</organism>
<name>A0A1I6DYW6_9FIRM</name>
<gene>
    <name evidence="1" type="ORF">SAMN05660706_12141</name>
</gene>